<reference evidence="11" key="1">
    <citation type="submission" date="2025-08" db="UniProtKB">
        <authorList>
            <consortium name="RefSeq"/>
        </authorList>
    </citation>
    <scope>IDENTIFICATION</scope>
</reference>
<sequence length="427" mass="47010">MPTHAKDQPSVLALVLCLLGAARVASLPPVLYRARAVTSGAHQHPANPGRAADIDSRSREERRNEAIMDSILVTLHMEEPPSPEVIARVKANLSPEELADALRQYEDAVREHSISDSIIPTKTPIHQPPRREVHQYHSIGSSKENVHFSRHLKPVTLFFGGDAVSSSRHANDVADAKLKLYLRPHPTGHAHRRRSKAKTVTCSVYMVRRDNTSTAEVSTGLLAGSEVELLDSRELSIYSPGWKTFHISPAVRAWLDGPQGELALVVTTEGRSAEKIFDLEQGSVAGQTAAVQPRVEVLYHEASPVFSRERRQAGQHDYDCSLGDGVTTCCRYGQNVSYSELGWSDWIIQPSHYVSYQCAGDCPTNFRPATAYSRIKSLMHAIDPDDWNAPCCAPTRFGSTAYLFVNGTGGLEIAVQRDSVVLECQCL</sequence>
<keyword evidence="4 6" id="KW-0339">Growth factor</keyword>
<keyword evidence="10" id="KW-1185">Reference proteome</keyword>
<dbReference type="Gene3D" id="2.60.120.970">
    <property type="match status" value="1"/>
</dbReference>
<dbReference type="PANTHER" id="PTHR11848">
    <property type="entry name" value="TGF-BETA FAMILY"/>
    <property type="match status" value="1"/>
</dbReference>
<dbReference type="PANTHER" id="PTHR11848:SF33">
    <property type="entry name" value="TGF-BETA FAMILY PROFILE DOMAIN-CONTAINING PROTEIN"/>
    <property type="match status" value="1"/>
</dbReference>
<dbReference type="InterPro" id="IPR029034">
    <property type="entry name" value="Cystine-knot_cytokine"/>
</dbReference>
<dbReference type="GO" id="GO:0005125">
    <property type="term" value="F:cytokine activity"/>
    <property type="evidence" value="ECO:0007669"/>
    <property type="project" value="TreeGrafter"/>
</dbReference>
<evidence type="ECO:0000313" key="11">
    <source>
        <dbReference type="RefSeq" id="XP_022087886.1"/>
    </source>
</evidence>
<dbReference type="GO" id="GO:0007179">
    <property type="term" value="P:transforming growth factor beta receptor signaling pathway"/>
    <property type="evidence" value="ECO:0007669"/>
    <property type="project" value="TreeGrafter"/>
</dbReference>
<keyword evidence="8" id="KW-0732">Signal</keyword>
<organism evidence="10 11">
    <name type="scientific">Acanthaster planci</name>
    <name type="common">Crown-of-thorns starfish</name>
    <dbReference type="NCBI Taxonomy" id="133434"/>
    <lineage>
        <taxon>Eukaryota</taxon>
        <taxon>Metazoa</taxon>
        <taxon>Echinodermata</taxon>
        <taxon>Eleutherozoa</taxon>
        <taxon>Asterozoa</taxon>
        <taxon>Asteroidea</taxon>
        <taxon>Valvatacea</taxon>
        <taxon>Valvatida</taxon>
        <taxon>Acanthasteridae</taxon>
        <taxon>Acanthaster</taxon>
    </lineage>
</organism>
<evidence type="ECO:0000256" key="8">
    <source>
        <dbReference type="SAM" id="SignalP"/>
    </source>
</evidence>
<dbReference type="InterPro" id="IPR001111">
    <property type="entry name" value="TGF-b_propeptide"/>
</dbReference>
<dbReference type="GO" id="GO:0008083">
    <property type="term" value="F:growth factor activity"/>
    <property type="evidence" value="ECO:0007669"/>
    <property type="project" value="UniProtKB-KW"/>
</dbReference>
<dbReference type="PROSITE" id="PS00250">
    <property type="entry name" value="TGF_BETA_1"/>
    <property type="match status" value="1"/>
</dbReference>
<dbReference type="KEGG" id="aplc:110977770"/>
<comment type="similarity">
    <text evidence="2 6">Belongs to the TGF-beta family.</text>
</comment>
<evidence type="ECO:0000256" key="2">
    <source>
        <dbReference type="ARBA" id="ARBA00006656"/>
    </source>
</evidence>
<keyword evidence="3" id="KW-0964">Secreted</keyword>
<feature type="compositionally biased region" description="Basic and acidic residues" evidence="7">
    <location>
        <begin position="52"/>
        <end position="62"/>
    </location>
</feature>
<dbReference type="GO" id="GO:0005615">
    <property type="term" value="C:extracellular space"/>
    <property type="evidence" value="ECO:0007669"/>
    <property type="project" value="TreeGrafter"/>
</dbReference>
<dbReference type="InterPro" id="IPR017948">
    <property type="entry name" value="TGFb_CS"/>
</dbReference>
<evidence type="ECO:0000256" key="7">
    <source>
        <dbReference type="SAM" id="MobiDB-lite"/>
    </source>
</evidence>
<keyword evidence="5" id="KW-1015">Disulfide bond</keyword>
<evidence type="ECO:0000256" key="3">
    <source>
        <dbReference type="ARBA" id="ARBA00022525"/>
    </source>
</evidence>
<name>A0A8B7Y7Z9_ACAPL</name>
<dbReference type="OMA" id="AHREYLM"/>
<comment type="subcellular location">
    <subcellularLocation>
        <location evidence="1">Secreted</location>
    </subcellularLocation>
</comment>
<accession>A0A8B7Y7Z9</accession>
<evidence type="ECO:0000259" key="9">
    <source>
        <dbReference type="PROSITE" id="PS51362"/>
    </source>
</evidence>
<proteinExistence type="inferred from homology"/>
<dbReference type="SUPFAM" id="SSF57501">
    <property type="entry name" value="Cystine-knot cytokines"/>
    <property type="match status" value="1"/>
</dbReference>
<feature type="chain" id="PRO_5034604470" evidence="8">
    <location>
        <begin position="27"/>
        <end position="427"/>
    </location>
</feature>
<dbReference type="Proteomes" id="UP000694845">
    <property type="component" value="Unplaced"/>
</dbReference>
<evidence type="ECO:0000256" key="6">
    <source>
        <dbReference type="RuleBase" id="RU000354"/>
    </source>
</evidence>
<dbReference type="RefSeq" id="XP_022087886.1">
    <property type="nucleotide sequence ID" value="XM_022232194.1"/>
</dbReference>
<dbReference type="Pfam" id="PF00019">
    <property type="entry name" value="TGF_beta"/>
    <property type="match status" value="1"/>
</dbReference>
<dbReference type="PROSITE" id="PS51362">
    <property type="entry name" value="TGF_BETA_2"/>
    <property type="match status" value="1"/>
</dbReference>
<dbReference type="GO" id="GO:0042127">
    <property type="term" value="P:regulation of cell population proliferation"/>
    <property type="evidence" value="ECO:0007669"/>
    <property type="project" value="TreeGrafter"/>
</dbReference>
<feature type="domain" description="TGF-beta family profile" evidence="9">
    <location>
        <begin position="308"/>
        <end position="427"/>
    </location>
</feature>
<dbReference type="InterPro" id="IPR015615">
    <property type="entry name" value="TGF-beta-rel"/>
</dbReference>
<protein>
    <submittedName>
        <fullName evidence="11">Bone morphogenetic protein 5-like</fullName>
    </submittedName>
</protein>
<evidence type="ECO:0000313" key="10">
    <source>
        <dbReference type="Proteomes" id="UP000694845"/>
    </source>
</evidence>
<dbReference type="GeneID" id="110977770"/>
<feature type="signal peptide" evidence="8">
    <location>
        <begin position="1"/>
        <end position="26"/>
    </location>
</feature>
<gene>
    <name evidence="11" type="primary">LOC110977770</name>
</gene>
<evidence type="ECO:0000256" key="5">
    <source>
        <dbReference type="ARBA" id="ARBA00023157"/>
    </source>
</evidence>
<dbReference type="OrthoDB" id="5987191at2759"/>
<dbReference type="Pfam" id="PF00688">
    <property type="entry name" value="TGFb_propeptide"/>
    <property type="match status" value="1"/>
</dbReference>
<dbReference type="AlphaFoldDB" id="A0A8B7Y7Z9"/>
<evidence type="ECO:0000256" key="1">
    <source>
        <dbReference type="ARBA" id="ARBA00004613"/>
    </source>
</evidence>
<dbReference type="Gene3D" id="2.10.90.10">
    <property type="entry name" value="Cystine-knot cytokines"/>
    <property type="match status" value="1"/>
</dbReference>
<dbReference type="SMART" id="SM00204">
    <property type="entry name" value="TGFB"/>
    <property type="match status" value="1"/>
</dbReference>
<feature type="region of interest" description="Disordered" evidence="7">
    <location>
        <begin position="38"/>
        <end position="62"/>
    </location>
</feature>
<evidence type="ECO:0000256" key="4">
    <source>
        <dbReference type="ARBA" id="ARBA00023030"/>
    </source>
</evidence>
<dbReference type="CDD" id="cd13751">
    <property type="entry name" value="TGF_beta_GDF8_like"/>
    <property type="match status" value="1"/>
</dbReference>
<dbReference type="InterPro" id="IPR001839">
    <property type="entry name" value="TGF-b_C"/>
</dbReference>